<dbReference type="Gene3D" id="1.50.10.160">
    <property type="match status" value="1"/>
</dbReference>
<feature type="non-terminal residue" evidence="6">
    <location>
        <position position="1"/>
    </location>
</feature>
<dbReference type="InterPro" id="IPR036965">
    <property type="entry name" value="Terpene_synth_N_sf"/>
</dbReference>
<protein>
    <recommendedName>
        <fullName evidence="5">Terpene synthase N-terminal domain-containing protein</fullName>
    </recommendedName>
</protein>
<evidence type="ECO:0000256" key="1">
    <source>
        <dbReference type="ARBA" id="ARBA00001946"/>
    </source>
</evidence>
<dbReference type="InterPro" id="IPR050148">
    <property type="entry name" value="Terpene_synthase-like"/>
</dbReference>
<dbReference type="Proteomes" id="UP000824469">
    <property type="component" value="Unassembled WGS sequence"/>
</dbReference>
<dbReference type="FunFam" id="1.50.10.130:FF:000002">
    <property type="entry name" value="Ent-copalyl diphosphate synthase, chloroplastic"/>
    <property type="match status" value="1"/>
</dbReference>
<feature type="non-terminal residue" evidence="6">
    <location>
        <position position="429"/>
    </location>
</feature>
<evidence type="ECO:0000313" key="6">
    <source>
        <dbReference type="EMBL" id="KAH9319920.1"/>
    </source>
</evidence>
<proteinExistence type="predicted"/>
<dbReference type="GO" id="GO:0000287">
    <property type="term" value="F:magnesium ion binding"/>
    <property type="evidence" value="ECO:0007669"/>
    <property type="project" value="TreeGrafter"/>
</dbReference>
<dbReference type="SFLD" id="SFLDG01014">
    <property type="entry name" value="Terpene_Cyclase_Like_1_N-term"/>
    <property type="match status" value="1"/>
</dbReference>
<dbReference type="Gene3D" id="1.50.10.130">
    <property type="entry name" value="Terpene synthase, N-terminal domain"/>
    <property type="match status" value="1"/>
</dbReference>
<keyword evidence="4" id="KW-0456">Lyase</keyword>
<dbReference type="PANTHER" id="PTHR31739">
    <property type="entry name" value="ENT-COPALYL DIPHOSPHATE SYNTHASE, CHLOROPLASTIC"/>
    <property type="match status" value="1"/>
</dbReference>
<evidence type="ECO:0000259" key="5">
    <source>
        <dbReference type="Pfam" id="PF01397"/>
    </source>
</evidence>
<dbReference type="GO" id="GO:0010333">
    <property type="term" value="F:terpene synthase activity"/>
    <property type="evidence" value="ECO:0007669"/>
    <property type="project" value="InterPro"/>
</dbReference>
<dbReference type="EMBL" id="JAHRHJ020000004">
    <property type="protein sequence ID" value="KAH9319920.1"/>
    <property type="molecule type" value="Genomic_DNA"/>
</dbReference>
<keyword evidence="3" id="KW-0460">Magnesium</keyword>
<evidence type="ECO:0000256" key="3">
    <source>
        <dbReference type="ARBA" id="ARBA00022842"/>
    </source>
</evidence>
<dbReference type="GO" id="GO:0016102">
    <property type="term" value="P:diterpenoid biosynthetic process"/>
    <property type="evidence" value="ECO:0007669"/>
    <property type="project" value="TreeGrafter"/>
</dbReference>
<name>A0AA38GE49_TAXCH</name>
<dbReference type="InterPro" id="IPR008930">
    <property type="entry name" value="Terpenoid_cyclase/PrenylTrfase"/>
</dbReference>
<sequence>FGVEGGLTSNTVIRRRGKHHPNLWTDDFIQSLSSPYGESVYVERRETLIKEISHMLKAVGNRDGEGDFSPSPYDTAWLARIPAIDDLSAPATRPHFPQTLRWICENQQDDGSWGLDHSHSKFSLADRLLNTLACIIPLAKWKTGQQNVTKGVHFLRRHMESIKQERLPIDFEIAFPELLYEAELLKLDLPYHLPWLEQIRCGRQKTLSKICRESFHTDATPFLYSLEGLQEIIDWKRIMNLQSPDGSFLNSPSSTACVFIKTGDIKSLDYLTNTLNKFGNFVPCMYPLDILERLWTVDVVQRLGIDRHFKEEIKVALDYAYRYWNQNVICDLNTAALGFRTLRFNGYDVSADVLRNFKNEDGQFFCCLGPAQAHKELASMLNLYRASELDFPGENILKEARAFTSTYLQEAVKEWEELKLEKNELLMEA</sequence>
<accession>A0AA38GE49</accession>
<dbReference type="PANTHER" id="PTHR31739:SF25">
    <property type="entry name" value="(E,E)-GERANYLLINALOOL SYNTHASE"/>
    <property type="match status" value="1"/>
</dbReference>
<dbReference type="InterPro" id="IPR001906">
    <property type="entry name" value="Terpene_synth_N"/>
</dbReference>
<dbReference type="OMA" id="TYNWHSS"/>
<dbReference type="AlphaFoldDB" id="A0AA38GE49"/>
<evidence type="ECO:0000313" key="7">
    <source>
        <dbReference type="Proteomes" id="UP000824469"/>
    </source>
</evidence>
<evidence type="ECO:0000256" key="2">
    <source>
        <dbReference type="ARBA" id="ARBA00022723"/>
    </source>
</evidence>
<feature type="domain" description="Terpene synthase N-terminal" evidence="5">
    <location>
        <begin position="234"/>
        <end position="416"/>
    </location>
</feature>
<gene>
    <name evidence="6" type="ORF">KI387_021689</name>
</gene>
<comment type="caution">
    <text evidence="6">The sequence shown here is derived from an EMBL/GenBank/DDBJ whole genome shotgun (WGS) entry which is preliminary data.</text>
</comment>
<dbReference type="GO" id="GO:0010597">
    <property type="term" value="P:green leaf volatile biosynthetic process"/>
    <property type="evidence" value="ECO:0007669"/>
    <property type="project" value="UniProtKB-ARBA"/>
</dbReference>
<reference evidence="6 7" key="1">
    <citation type="journal article" date="2021" name="Nat. Plants">
        <title>The Taxus genome provides insights into paclitaxel biosynthesis.</title>
        <authorList>
            <person name="Xiong X."/>
            <person name="Gou J."/>
            <person name="Liao Q."/>
            <person name="Li Y."/>
            <person name="Zhou Q."/>
            <person name="Bi G."/>
            <person name="Li C."/>
            <person name="Du R."/>
            <person name="Wang X."/>
            <person name="Sun T."/>
            <person name="Guo L."/>
            <person name="Liang H."/>
            <person name="Lu P."/>
            <person name="Wu Y."/>
            <person name="Zhang Z."/>
            <person name="Ro D.K."/>
            <person name="Shang Y."/>
            <person name="Huang S."/>
            <person name="Yan J."/>
        </authorList>
    </citation>
    <scope>NUCLEOTIDE SEQUENCE [LARGE SCALE GENOMIC DNA]</scope>
    <source>
        <strain evidence="6">Ta-2019</strain>
    </source>
</reference>
<dbReference type="SUPFAM" id="SSF48239">
    <property type="entry name" value="Terpenoid cyclases/Protein prenyltransferases"/>
    <property type="match status" value="2"/>
</dbReference>
<keyword evidence="2" id="KW-0479">Metal-binding</keyword>
<comment type="cofactor">
    <cofactor evidence="1">
        <name>Mg(2+)</name>
        <dbReference type="ChEBI" id="CHEBI:18420"/>
    </cofactor>
</comment>
<dbReference type="Pfam" id="PF01397">
    <property type="entry name" value="Terpene_synth"/>
    <property type="match status" value="1"/>
</dbReference>
<evidence type="ECO:0000256" key="4">
    <source>
        <dbReference type="ARBA" id="ARBA00023239"/>
    </source>
</evidence>
<keyword evidence="7" id="KW-1185">Reference proteome</keyword>
<organism evidence="6 7">
    <name type="scientific">Taxus chinensis</name>
    <name type="common">Chinese yew</name>
    <name type="synonym">Taxus wallichiana var. chinensis</name>
    <dbReference type="NCBI Taxonomy" id="29808"/>
    <lineage>
        <taxon>Eukaryota</taxon>
        <taxon>Viridiplantae</taxon>
        <taxon>Streptophyta</taxon>
        <taxon>Embryophyta</taxon>
        <taxon>Tracheophyta</taxon>
        <taxon>Spermatophyta</taxon>
        <taxon>Pinopsida</taxon>
        <taxon>Pinidae</taxon>
        <taxon>Conifers II</taxon>
        <taxon>Cupressales</taxon>
        <taxon>Taxaceae</taxon>
        <taxon>Taxus</taxon>
    </lineage>
</organism>